<feature type="region of interest" description="Disordered" evidence="1">
    <location>
        <begin position="133"/>
        <end position="152"/>
    </location>
</feature>
<reference evidence="2" key="1">
    <citation type="journal article" date="2019" name="Sci. Rep.">
        <title>Draft genome of Tanacetum cinerariifolium, the natural source of mosquito coil.</title>
        <authorList>
            <person name="Yamashiro T."/>
            <person name="Shiraishi A."/>
            <person name="Satake H."/>
            <person name="Nakayama K."/>
        </authorList>
    </citation>
    <scope>NUCLEOTIDE SEQUENCE</scope>
</reference>
<evidence type="ECO:0000256" key="1">
    <source>
        <dbReference type="SAM" id="MobiDB-lite"/>
    </source>
</evidence>
<dbReference type="EMBL" id="BKCJ010573494">
    <property type="protein sequence ID" value="GFB19848.1"/>
    <property type="molecule type" value="Genomic_DNA"/>
</dbReference>
<accession>A0A699L545</accession>
<proteinExistence type="predicted"/>
<protein>
    <submittedName>
        <fullName evidence="2">Uncharacterized protein</fullName>
    </submittedName>
</protein>
<organism evidence="2">
    <name type="scientific">Tanacetum cinerariifolium</name>
    <name type="common">Dalmatian daisy</name>
    <name type="synonym">Chrysanthemum cinerariifolium</name>
    <dbReference type="NCBI Taxonomy" id="118510"/>
    <lineage>
        <taxon>Eukaryota</taxon>
        <taxon>Viridiplantae</taxon>
        <taxon>Streptophyta</taxon>
        <taxon>Embryophyta</taxon>
        <taxon>Tracheophyta</taxon>
        <taxon>Spermatophyta</taxon>
        <taxon>Magnoliopsida</taxon>
        <taxon>eudicotyledons</taxon>
        <taxon>Gunneridae</taxon>
        <taxon>Pentapetalae</taxon>
        <taxon>asterids</taxon>
        <taxon>campanulids</taxon>
        <taxon>Asterales</taxon>
        <taxon>Asteraceae</taxon>
        <taxon>Asteroideae</taxon>
        <taxon>Anthemideae</taxon>
        <taxon>Anthemidinae</taxon>
        <taxon>Tanacetum</taxon>
    </lineage>
</organism>
<evidence type="ECO:0000313" key="2">
    <source>
        <dbReference type="EMBL" id="GFB19848.1"/>
    </source>
</evidence>
<name>A0A699L545_TANCI</name>
<sequence>MWHLYHPGIRDTHGLEHGPGDCKCPISIGQYLFRHDEGRKSGARLNICERVGAGTPGAAEDALEVVEDAQADPTPLQAPQPPVAPRTMPQRIARLEEEGRFTTWMVSCMTQLMDASGRTYQAFDGTLVGSSQLPYHRRTRSRTDNASTSAPR</sequence>
<dbReference type="AlphaFoldDB" id="A0A699L545"/>
<gene>
    <name evidence="2" type="ORF">Tci_691819</name>
</gene>
<comment type="caution">
    <text evidence="2">The sequence shown here is derived from an EMBL/GenBank/DDBJ whole genome shotgun (WGS) entry which is preliminary data.</text>
</comment>